<feature type="region of interest" description="Disordered" evidence="1">
    <location>
        <begin position="1"/>
        <end position="52"/>
    </location>
</feature>
<dbReference type="GeneID" id="6013503"/>
<evidence type="ECO:0000313" key="2">
    <source>
        <dbReference type="EMBL" id="EAU84566.2"/>
    </source>
</evidence>
<evidence type="ECO:0000256" key="1">
    <source>
        <dbReference type="SAM" id="MobiDB-lite"/>
    </source>
</evidence>
<dbReference type="Proteomes" id="UP000001861">
    <property type="component" value="Unassembled WGS sequence"/>
</dbReference>
<keyword evidence="3" id="KW-1185">Reference proteome</keyword>
<dbReference type="KEGG" id="cci:CC1G_00085"/>
<accession>A8NWP5</accession>
<dbReference type="VEuPathDB" id="FungiDB:CC1G_00085"/>
<dbReference type="HOGENOM" id="CLU_1098442_0_0_1"/>
<name>A8NWP5_COPC7</name>
<reference evidence="2 3" key="1">
    <citation type="journal article" date="2010" name="Proc. Natl. Acad. Sci. U.S.A.">
        <title>Insights into evolution of multicellular fungi from the assembled chromosomes of the mushroom Coprinopsis cinerea (Coprinus cinereus).</title>
        <authorList>
            <person name="Stajich J.E."/>
            <person name="Wilke S.K."/>
            <person name="Ahren D."/>
            <person name="Au C.H."/>
            <person name="Birren B.W."/>
            <person name="Borodovsky M."/>
            <person name="Burns C."/>
            <person name="Canback B."/>
            <person name="Casselton L.A."/>
            <person name="Cheng C.K."/>
            <person name="Deng J."/>
            <person name="Dietrich F.S."/>
            <person name="Fargo D.C."/>
            <person name="Farman M.L."/>
            <person name="Gathman A.C."/>
            <person name="Goldberg J."/>
            <person name="Guigo R."/>
            <person name="Hoegger P.J."/>
            <person name="Hooker J.B."/>
            <person name="Huggins A."/>
            <person name="James T.Y."/>
            <person name="Kamada T."/>
            <person name="Kilaru S."/>
            <person name="Kodira C."/>
            <person name="Kues U."/>
            <person name="Kupfer D."/>
            <person name="Kwan H.S."/>
            <person name="Lomsadze A."/>
            <person name="Li W."/>
            <person name="Lilly W.W."/>
            <person name="Ma L.J."/>
            <person name="Mackey A.J."/>
            <person name="Manning G."/>
            <person name="Martin F."/>
            <person name="Muraguchi H."/>
            <person name="Natvig D.O."/>
            <person name="Palmerini H."/>
            <person name="Ramesh M.A."/>
            <person name="Rehmeyer C.J."/>
            <person name="Roe B.A."/>
            <person name="Shenoy N."/>
            <person name="Stanke M."/>
            <person name="Ter-Hovhannisyan V."/>
            <person name="Tunlid A."/>
            <person name="Velagapudi R."/>
            <person name="Vision T.J."/>
            <person name="Zeng Q."/>
            <person name="Zolan M.E."/>
            <person name="Pukkila P.J."/>
        </authorList>
    </citation>
    <scope>NUCLEOTIDE SEQUENCE [LARGE SCALE GENOMIC DNA]</scope>
    <source>
        <strain evidence="3">Okayama-7 / 130 / ATCC MYA-4618 / FGSC 9003</strain>
    </source>
</reference>
<dbReference type="RefSeq" id="XP_001836949.2">
    <property type="nucleotide sequence ID" value="XM_001836897.2"/>
</dbReference>
<feature type="compositionally biased region" description="Polar residues" evidence="1">
    <location>
        <begin position="222"/>
        <end position="233"/>
    </location>
</feature>
<protein>
    <submittedName>
        <fullName evidence="2">Uncharacterized protein</fullName>
    </submittedName>
</protein>
<dbReference type="EMBL" id="AACS02000005">
    <property type="protein sequence ID" value="EAU84566.2"/>
    <property type="molecule type" value="Genomic_DNA"/>
</dbReference>
<feature type="region of interest" description="Disordered" evidence="1">
    <location>
        <begin position="211"/>
        <end position="253"/>
    </location>
</feature>
<sequence>MSIHPPSLLNNSSSNDLDASFNGDESSSTGPPLKRQRRSLTSVKNDSYISEDNDNEISRPWEAYMHVFHQDPLVDQDLQMRLARRGIKDASKALENANYNNYEGAEAPRSLFSLVDSLAAQPALHRLAISYETHDARDLLTPRQINTVTQNQSSCTRHGHEHPSCEQPRLMAPKTTATLHTSVDWNNDHEHDVENIPPGHTDCMRVSSTGEVTMDDQRATEGDSSNKIALRSSSRLKLKRTHSRVEGTFNAKD</sequence>
<gene>
    <name evidence="2" type="ORF">CC1G_00085</name>
</gene>
<evidence type="ECO:0000313" key="3">
    <source>
        <dbReference type="Proteomes" id="UP000001861"/>
    </source>
</evidence>
<comment type="caution">
    <text evidence="2">The sequence shown here is derived from an EMBL/GenBank/DDBJ whole genome shotgun (WGS) entry which is preliminary data.</text>
</comment>
<organism evidence="2 3">
    <name type="scientific">Coprinopsis cinerea (strain Okayama-7 / 130 / ATCC MYA-4618 / FGSC 9003)</name>
    <name type="common">Inky cap fungus</name>
    <name type="synonym">Hormographiella aspergillata</name>
    <dbReference type="NCBI Taxonomy" id="240176"/>
    <lineage>
        <taxon>Eukaryota</taxon>
        <taxon>Fungi</taxon>
        <taxon>Dikarya</taxon>
        <taxon>Basidiomycota</taxon>
        <taxon>Agaricomycotina</taxon>
        <taxon>Agaricomycetes</taxon>
        <taxon>Agaricomycetidae</taxon>
        <taxon>Agaricales</taxon>
        <taxon>Agaricineae</taxon>
        <taxon>Psathyrellaceae</taxon>
        <taxon>Coprinopsis</taxon>
    </lineage>
</organism>
<proteinExistence type="predicted"/>
<feature type="compositionally biased region" description="Polar residues" evidence="1">
    <location>
        <begin position="39"/>
        <end position="48"/>
    </location>
</feature>
<dbReference type="AlphaFoldDB" id="A8NWP5"/>
<feature type="compositionally biased region" description="Low complexity" evidence="1">
    <location>
        <begin position="7"/>
        <end position="18"/>
    </location>
</feature>
<dbReference type="InParanoid" id="A8NWP5"/>